<feature type="compositionally biased region" description="Basic and acidic residues" evidence="5">
    <location>
        <begin position="230"/>
        <end position="241"/>
    </location>
</feature>
<feature type="binding site" evidence="3">
    <location>
        <position position="514"/>
    </location>
    <ligand>
        <name>Zn(2+)</name>
        <dbReference type="ChEBI" id="CHEBI:29105"/>
    </ligand>
</feature>
<feature type="binding site" evidence="3">
    <location>
        <position position="478"/>
    </location>
    <ligand>
        <name>Zn(2+)</name>
        <dbReference type="ChEBI" id="CHEBI:29105"/>
    </ligand>
</feature>
<keyword evidence="9" id="KW-1185">Reference proteome</keyword>
<comment type="cofactor">
    <cofactor evidence="3">
        <name>Zn(2+)</name>
        <dbReference type="ChEBI" id="CHEBI:29105"/>
    </cofactor>
    <text evidence="3">Binds 1 zinc ion per subunit.</text>
</comment>
<keyword evidence="3" id="KW-0862">Zinc</keyword>
<dbReference type="PROSITE" id="PS51318">
    <property type="entry name" value="TAT"/>
    <property type="match status" value="1"/>
</dbReference>
<reference evidence="8 9" key="1">
    <citation type="journal article" date="2012" name="BMC Genomics">
        <title>Complete genome sequence, lifestyle, and multi-drug resistance of the human pathogen Corynebacterium resistens DSM 45100 isolated from blood samples of a leukemia patient.</title>
        <authorList>
            <person name="Schroder J."/>
            <person name="Maus I."/>
            <person name="Meyer K."/>
            <person name="Wordemann S."/>
            <person name="Blom J."/>
            <person name="Jaenicke S."/>
            <person name="Schneider J."/>
            <person name="Trost E."/>
            <person name="Tauch A."/>
        </authorList>
    </citation>
    <scope>NUCLEOTIDE SEQUENCE [LARGE SCALE GENOMIC DNA]</scope>
    <source>
        <strain evidence="9">DSM 45100 / JCM 12819 / CCUG 50093 / GTC 2026 / SICGH 158</strain>
    </source>
</reference>
<keyword evidence="4" id="KW-0746">Sphingolipid metabolism</keyword>
<dbReference type="Pfam" id="PF17048">
    <property type="entry name" value="Ceramidse_alk_C"/>
    <property type="match status" value="1"/>
</dbReference>
<dbReference type="InterPro" id="IPR038445">
    <property type="entry name" value="NCDase_C_sf"/>
</dbReference>
<keyword evidence="4" id="KW-0443">Lipid metabolism</keyword>
<dbReference type="GO" id="GO:0046512">
    <property type="term" value="P:sphingosine biosynthetic process"/>
    <property type="evidence" value="ECO:0007669"/>
    <property type="project" value="TreeGrafter"/>
</dbReference>
<protein>
    <recommendedName>
        <fullName evidence="4">Neutral ceramidase</fullName>
        <ecNumber evidence="4">3.5.1.23</ecNumber>
    </recommendedName>
</protein>
<sequence length="698" mass="74182">MSHSCTCEPTPSVFPVFESEVSRRKFFGGLAAVSGTVLWASTEGSHAGHATAQAQEGVPSAPGLQVGCAMADITGEPWGAGFNGYAVLDQTAVGIQRRQYARAFIFADDAQPNNRVVHVTADIGLMFQSIHLEVLRRLRQRFGSLYGEHNVLIAATHTHVAPGGTSQHLMVDLTTSGFRPKTFEATVKGVVDAIARAHDDVSPADVTVAESEVADAGRNRSRPAWEANPVEDKQANPTGVDKRSVTVHVAKQGRPVGLINWYSLHPTSFSSEYRHIASDNKGYAAWATEEAVGVDHRYPEKAGFVAAFANATPGDITPNHGLVPKSGPGKDERESAKILGERMMDGVASGGFGTGIGKGGVDVRFRWVDCTTLEVDGKWTPDGKPGKLGPAILGAAFAASSQEDGGGEPALGLNEGERGGTPWVKALNKVTVPPNVADIHGSKEVLLPLGYLPGMIQQTHPFYIHRIGGLVLVALGFEPTITSGLRLRRTVAEALGVNMAAVVVQGYTNAYGHYVTTPEEYQTQNYEGGATIFGKNQLPAFQQVFHELAVAMKEGKSIDSGQPAGDLTGIIPKSPAGNPWLDTPPPGKKFGAVLKQPKSAKSGEVVKVEFVGANPNNNLRHGEGYLTIESPNGKVIANDSSESTLLTFANNFSTTTATVEWNTAEATPGEYTIRYRGDSRAFLGKVTSFEGVAKIRIV</sequence>
<dbReference type="GO" id="GO:0016020">
    <property type="term" value="C:membrane"/>
    <property type="evidence" value="ECO:0007669"/>
    <property type="project" value="GOC"/>
</dbReference>
<dbReference type="STRING" id="662755.CRES_1191"/>
<evidence type="ECO:0000259" key="7">
    <source>
        <dbReference type="Pfam" id="PF17048"/>
    </source>
</evidence>
<dbReference type="OrthoDB" id="6899210at2"/>
<name>F8DXY8_CORRG</name>
<gene>
    <name evidence="8" type="primary">asa</name>
    <name evidence="8" type="ordered locus">CRES_1191</name>
</gene>
<evidence type="ECO:0000256" key="4">
    <source>
        <dbReference type="RuleBase" id="RU366019"/>
    </source>
</evidence>
<feature type="domain" description="Neutral/alkaline non-lysosomal ceramidase C-terminal" evidence="7">
    <location>
        <begin position="546"/>
        <end position="693"/>
    </location>
</feature>
<organism evidence="8 9">
    <name type="scientific">Corynebacterium resistens (strain DSM 45100 / JCM 12819 / GTC 2026 / SICGH 158)</name>
    <dbReference type="NCBI Taxonomy" id="662755"/>
    <lineage>
        <taxon>Bacteria</taxon>
        <taxon>Bacillati</taxon>
        <taxon>Actinomycetota</taxon>
        <taxon>Actinomycetes</taxon>
        <taxon>Mycobacteriales</taxon>
        <taxon>Corynebacteriaceae</taxon>
        <taxon>Corynebacterium</taxon>
    </lineage>
</organism>
<dbReference type="PANTHER" id="PTHR12670">
    <property type="entry name" value="CERAMIDASE"/>
    <property type="match status" value="1"/>
</dbReference>
<dbReference type="Pfam" id="PF04734">
    <property type="entry name" value="Ceramidase_alk"/>
    <property type="match status" value="1"/>
</dbReference>
<dbReference type="GO" id="GO:0005576">
    <property type="term" value="C:extracellular region"/>
    <property type="evidence" value="ECO:0007669"/>
    <property type="project" value="TreeGrafter"/>
</dbReference>
<dbReference type="InterPro" id="IPR006311">
    <property type="entry name" value="TAT_signal"/>
</dbReference>
<feature type="binding site" evidence="3">
    <location>
        <position position="265"/>
    </location>
    <ligand>
        <name>Zn(2+)</name>
        <dbReference type="ChEBI" id="CHEBI:29105"/>
    </ligand>
</feature>
<accession>F8DXY8</accession>
<dbReference type="PANTHER" id="PTHR12670:SF1">
    <property type="entry name" value="NEUTRAL CERAMIDASE"/>
    <property type="match status" value="1"/>
</dbReference>
<dbReference type="GO" id="GO:0046514">
    <property type="term" value="P:ceramide catabolic process"/>
    <property type="evidence" value="ECO:0007669"/>
    <property type="project" value="InterPro"/>
</dbReference>
<dbReference type="GO" id="GO:0046872">
    <property type="term" value="F:metal ion binding"/>
    <property type="evidence" value="ECO:0007669"/>
    <property type="project" value="UniProtKB-KW"/>
</dbReference>
<evidence type="ECO:0000256" key="3">
    <source>
        <dbReference type="PIRSR" id="PIRSR606823-2"/>
    </source>
</evidence>
<dbReference type="Proteomes" id="UP000000492">
    <property type="component" value="Chromosome"/>
</dbReference>
<dbReference type="GO" id="GO:0017040">
    <property type="term" value="F:N-acylsphingosine amidohydrolase activity"/>
    <property type="evidence" value="ECO:0007669"/>
    <property type="project" value="UniProtKB-UniRule"/>
</dbReference>
<feature type="region of interest" description="Disordered" evidence="5">
    <location>
        <begin position="212"/>
        <end position="241"/>
    </location>
</feature>
<evidence type="ECO:0000256" key="5">
    <source>
        <dbReference type="SAM" id="MobiDB-lite"/>
    </source>
</evidence>
<feature type="binding site" evidence="3">
    <location>
        <position position="157"/>
    </location>
    <ligand>
        <name>Zn(2+)</name>
        <dbReference type="ChEBI" id="CHEBI:29105"/>
    </ligand>
</feature>
<keyword evidence="3" id="KW-0479">Metal-binding</keyword>
<proteinExistence type="inferred from homology"/>
<feature type="domain" description="Neutral/alkaline non-lysosomal ceramidase N-terminal" evidence="6">
    <location>
        <begin position="65"/>
        <end position="543"/>
    </location>
</feature>
<comment type="catalytic activity">
    <reaction evidence="4">
        <text>an N-acylsphing-4-enine + H2O = sphing-4-enine + a fatty acid</text>
        <dbReference type="Rhea" id="RHEA:20856"/>
        <dbReference type="ChEBI" id="CHEBI:15377"/>
        <dbReference type="ChEBI" id="CHEBI:28868"/>
        <dbReference type="ChEBI" id="CHEBI:52639"/>
        <dbReference type="ChEBI" id="CHEBI:57756"/>
        <dbReference type="EC" id="3.5.1.23"/>
    </reaction>
</comment>
<dbReference type="AlphaFoldDB" id="F8DXY8"/>
<dbReference type="InterPro" id="IPR031329">
    <property type="entry name" value="NEUT/ALK_ceramidase_N"/>
</dbReference>
<evidence type="ECO:0000256" key="2">
    <source>
        <dbReference type="ARBA" id="ARBA00022801"/>
    </source>
</evidence>
<dbReference type="EC" id="3.5.1.23" evidence="4"/>
<dbReference type="GO" id="GO:0042759">
    <property type="term" value="P:long-chain fatty acid biosynthetic process"/>
    <property type="evidence" value="ECO:0007669"/>
    <property type="project" value="TreeGrafter"/>
</dbReference>
<evidence type="ECO:0000256" key="1">
    <source>
        <dbReference type="ARBA" id="ARBA00009835"/>
    </source>
</evidence>
<evidence type="ECO:0000313" key="8">
    <source>
        <dbReference type="EMBL" id="AEI09546.1"/>
    </source>
</evidence>
<comment type="similarity">
    <text evidence="1 4">Belongs to the neutral ceramidase family.</text>
</comment>
<dbReference type="EMBL" id="CP002857">
    <property type="protein sequence ID" value="AEI09546.1"/>
    <property type="molecule type" value="Genomic_DNA"/>
</dbReference>
<evidence type="ECO:0000259" key="6">
    <source>
        <dbReference type="Pfam" id="PF04734"/>
    </source>
</evidence>
<dbReference type="RefSeq" id="WP_013888559.1">
    <property type="nucleotide sequence ID" value="NC_015673.1"/>
</dbReference>
<dbReference type="HOGENOM" id="CLU_011300_2_0_11"/>
<keyword evidence="2 4" id="KW-0378">Hydrolase</keyword>
<dbReference type="InterPro" id="IPR031331">
    <property type="entry name" value="NEUT/ALK_ceramidase_C"/>
</dbReference>
<dbReference type="InterPro" id="IPR006823">
    <property type="entry name" value="Ceramidase_alk"/>
</dbReference>
<dbReference type="KEGG" id="crd:CRES_1191"/>
<dbReference type="eggNOG" id="ENOG502Z84X">
    <property type="taxonomic scope" value="Bacteria"/>
</dbReference>
<dbReference type="Gene3D" id="2.60.40.2300">
    <property type="entry name" value="Neutral/alkaline non-lysosomal ceramidase, C-terminal domain"/>
    <property type="match status" value="1"/>
</dbReference>
<evidence type="ECO:0000313" key="9">
    <source>
        <dbReference type="Proteomes" id="UP000000492"/>
    </source>
</evidence>